<feature type="transmembrane region" description="Helical" evidence="1">
    <location>
        <begin position="115"/>
        <end position="132"/>
    </location>
</feature>
<evidence type="ECO:0000259" key="2">
    <source>
        <dbReference type="Pfam" id="PF00892"/>
    </source>
</evidence>
<sequence>MVLFWALGAAVLYGVGDYFGGRATKVSASTAVTFLGQFVALILLTVLIAFDNTPVMPLNDWLWSGLAGAGGVIALVAFYQAMSLGSMTVVAPIAALIGMCSPVIVGLLQGERPASIAYLGMILACIAVALVGDALNHHDLPTPMRAIVLAVISGLGFGVIFVCLAQTSQDSGLWPLLGQRIVSVSTVAIIGSLGARRLKVARPVIWFAILSGVLDTTANWLYLLAIHGGLLSLVGVIISLYPVSTVALAIFIDHEKLHKSQFIGLLVAAASLSMIGYASSTS</sequence>
<feature type="transmembrane region" description="Helical" evidence="1">
    <location>
        <begin position="262"/>
        <end position="280"/>
    </location>
</feature>
<gene>
    <name evidence="3" type="ORF">UFOPK1353_00442</name>
</gene>
<dbReference type="GO" id="GO:0016020">
    <property type="term" value="C:membrane"/>
    <property type="evidence" value="ECO:0007669"/>
    <property type="project" value="InterPro"/>
</dbReference>
<feature type="transmembrane region" description="Helical" evidence="1">
    <location>
        <begin position="204"/>
        <end position="223"/>
    </location>
</feature>
<dbReference type="AlphaFoldDB" id="A0A6J6B1Q8"/>
<accession>A0A6J6B1Q8</accession>
<dbReference type="InterPro" id="IPR000620">
    <property type="entry name" value="EamA_dom"/>
</dbReference>
<feature type="transmembrane region" description="Helical" evidence="1">
    <location>
        <begin position="87"/>
        <end position="108"/>
    </location>
</feature>
<dbReference type="EMBL" id="CAEZSE010000052">
    <property type="protein sequence ID" value="CAB4532755.1"/>
    <property type="molecule type" value="Genomic_DNA"/>
</dbReference>
<reference evidence="3" key="1">
    <citation type="submission" date="2020-05" db="EMBL/GenBank/DDBJ databases">
        <authorList>
            <person name="Chiriac C."/>
            <person name="Salcher M."/>
            <person name="Ghai R."/>
            <person name="Kavagutti S V."/>
        </authorList>
    </citation>
    <scope>NUCLEOTIDE SEQUENCE</scope>
</reference>
<evidence type="ECO:0000256" key="1">
    <source>
        <dbReference type="SAM" id="Phobius"/>
    </source>
</evidence>
<feature type="domain" description="EamA" evidence="2">
    <location>
        <begin position="3"/>
        <end position="131"/>
    </location>
</feature>
<protein>
    <submittedName>
        <fullName evidence="3">Unannotated protein</fullName>
    </submittedName>
</protein>
<dbReference type="SUPFAM" id="SSF103481">
    <property type="entry name" value="Multidrug resistance efflux transporter EmrE"/>
    <property type="match status" value="2"/>
</dbReference>
<organism evidence="3">
    <name type="scientific">freshwater metagenome</name>
    <dbReference type="NCBI Taxonomy" id="449393"/>
    <lineage>
        <taxon>unclassified sequences</taxon>
        <taxon>metagenomes</taxon>
        <taxon>ecological metagenomes</taxon>
    </lineage>
</organism>
<keyword evidence="1" id="KW-0812">Transmembrane</keyword>
<feature type="domain" description="EamA" evidence="2">
    <location>
        <begin position="145"/>
        <end position="275"/>
    </location>
</feature>
<keyword evidence="1" id="KW-0472">Membrane</keyword>
<feature type="transmembrane region" description="Helical" evidence="1">
    <location>
        <begin position="61"/>
        <end position="81"/>
    </location>
</feature>
<dbReference type="Pfam" id="PF00892">
    <property type="entry name" value="EamA"/>
    <property type="match status" value="2"/>
</dbReference>
<name>A0A6J6B1Q8_9ZZZZ</name>
<proteinExistence type="predicted"/>
<keyword evidence="1" id="KW-1133">Transmembrane helix</keyword>
<evidence type="ECO:0000313" key="3">
    <source>
        <dbReference type="EMBL" id="CAB4532755.1"/>
    </source>
</evidence>
<feature type="transmembrane region" description="Helical" evidence="1">
    <location>
        <begin position="144"/>
        <end position="165"/>
    </location>
</feature>
<dbReference type="InterPro" id="IPR037185">
    <property type="entry name" value="EmrE-like"/>
</dbReference>
<feature type="transmembrane region" description="Helical" evidence="1">
    <location>
        <begin position="229"/>
        <end position="250"/>
    </location>
</feature>
<feature type="transmembrane region" description="Helical" evidence="1">
    <location>
        <begin position="26"/>
        <end position="49"/>
    </location>
</feature>